<protein>
    <submittedName>
        <fullName evidence="3">Uncharacterized protein</fullName>
    </submittedName>
</protein>
<sequence>MSPQAAPRVEPGGETAATRSRRVAVLAFLAGALAAGAVTILVLDVGRDGPVRALAPEEPEPAAESVAERWPGARLTTAAAATGTGQSPRAQLVAGTDAPPSEPLADVARKLSPEWRLAYASPDTSAERRASRSAAPGPAPAAPPAAPLQNAPITLASADAGTLQYGIGVRVYRSGPDVAAMLSECDSRGFFARPACRAEVCRPYVGVVAECPLPEQTILH</sequence>
<dbReference type="RefSeq" id="WP_143947045.1">
    <property type="nucleotide sequence ID" value="NZ_BAABMB010000004.1"/>
</dbReference>
<feature type="transmembrane region" description="Helical" evidence="2">
    <location>
        <begin position="23"/>
        <end position="43"/>
    </location>
</feature>
<name>A0A556AYZ3_9BURK</name>
<proteinExistence type="predicted"/>
<feature type="compositionally biased region" description="Pro residues" evidence="1">
    <location>
        <begin position="137"/>
        <end position="146"/>
    </location>
</feature>
<reference evidence="3 4" key="1">
    <citation type="submission" date="2019-07" db="EMBL/GenBank/DDBJ databases">
        <title>Qingshengfaniella alkalisoli gen. nov., sp. nov., isolated from saline soil.</title>
        <authorList>
            <person name="Xu L."/>
            <person name="Huang X.-X."/>
            <person name="Sun J.-Q."/>
        </authorList>
    </citation>
    <scope>NUCLEOTIDE SEQUENCE [LARGE SCALE GENOMIC DNA]</scope>
    <source>
        <strain evidence="3 4">DSM 27279</strain>
    </source>
</reference>
<evidence type="ECO:0000256" key="1">
    <source>
        <dbReference type="SAM" id="MobiDB-lite"/>
    </source>
</evidence>
<evidence type="ECO:0000313" key="4">
    <source>
        <dbReference type="Proteomes" id="UP000318405"/>
    </source>
</evidence>
<keyword evidence="2" id="KW-0812">Transmembrane</keyword>
<evidence type="ECO:0000313" key="3">
    <source>
        <dbReference type="EMBL" id="TSH98163.1"/>
    </source>
</evidence>
<dbReference type="EMBL" id="VLTJ01000007">
    <property type="protein sequence ID" value="TSH98163.1"/>
    <property type="molecule type" value="Genomic_DNA"/>
</dbReference>
<comment type="caution">
    <text evidence="3">The sequence shown here is derived from an EMBL/GenBank/DDBJ whole genome shotgun (WGS) entry which is preliminary data.</text>
</comment>
<feature type="region of interest" description="Disordered" evidence="1">
    <location>
        <begin position="80"/>
        <end position="102"/>
    </location>
</feature>
<gene>
    <name evidence="3" type="ORF">FOZ76_05090</name>
</gene>
<organism evidence="3 4">
    <name type="scientific">Verticiella sediminum</name>
    <dbReference type="NCBI Taxonomy" id="1247510"/>
    <lineage>
        <taxon>Bacteria</taxon>
        <taxon>Pseudomonadati</taxon>
        <taxon>Pseudomonadota</taxon>
        <taxon>Betaproteobacteria</taxon>
        <taxon>Burkholderiales</taxon>
        <taxon>Alcaligenaceae</taxon>
        <taxon>Verticiella</taxon>
    </lineage>
</organism>
<dbReference type="AlphaFoldDB" id="A0A556AYZ3"/>
<keyword evidence="2" id="KW-1133">Transmembrane helix</keyword>
<feature type="region of interest" description="Disordered" evidence="1">
    <location>
        <begin position="119"/>
        <end position="148"/>
    </location>
</feature>
<keyword evidence="2" id="KW-0472">Membrane</keyword>
<keyword evidence="4" id="KW-1185">Reference proteome</keyword>
<dbReference type="Proteomes" id="UP000318405">
    <property type="component" value="Unassembled WGS sequence"/>
</dbReference>
<accession>A0A556AYZ3</accession>
<evidence type="ECO:0000256" key="2">
    <source>
        <dbReference type="SAM" id="Phobius"/>
    </source>
</evidence>